<dbReference type="SMART" id="SM00342">
    <property type="entry name" value="HTH_ARAC"/>
    <property type="match status" value="1"/>
</dbReference>
<dbReference type="RefSeq" id="WP_192555283.1">
    <property type="nucleotide sequence ID" value="NZ_JACZZA010000004.1"/>
</dbReference>
<dbReference type="Pfam" id="PF12852">
    <property type="entry name" value="Cupin_6"/>
    <property type="match status" value="1"/>
</dbReference>
<dbReference type="InterPro" id="IPR050204">
    <property type="entry name" value="AraC_XylS_family_regulators"/>
</dbReference>
<dbReference type="PANTHER" id="PTHR46796:SF13">
    <property type="entry name" value="HTH-TYPE TRANSCRIPTIONAL ACTIVATOR RHAS"/>
    <property type="match status" value="1"/>
</dbReference>
<dbReference type="PANTHER" id="PTHR46796">
    <property type="entry name" value="HTH-TYPE TRANSCRIPTIONAL ACTIVATOR RHAS-RELATED"/>
    <property type="match status" value="1"/>
</dbReference>
<evidence type="ECO:0000313" key="6">
    <source>
        <dbReference type="Proteomes" id="UP000651010"/>
    </source>
</evidence>
<accession>A0ABR9G8Q5</accession>
<gene>
    <name evidence="5" type="ORF">IGX34_08435</name>
</gene>
<evidence type="ECO:0000259" key="4">
    <source>
        <dbReference type="PROSITE" id="PS01124"/>
    </source>
</evidence>
<keyword evidence="2" id="KW-0238">DNA-binding</keyword>
<dbReference type="Gene3D" id="1.10.10.60">
    <property type="entry name" value="Homeodomain-like"/>
    <property type="match status" value="2"/>
</dbReference>
<dbReference type="PROSITE" id="PS01124">
    <property type="entry name" value="HTH_ARAC_FAMILY_2"/>
    <property type="match status" value="1"/>
</dbReference>
<evidence type="ECO:0000256" key="1">
    <source>
        <dbReference type="ARBA" id="ARBA00023015"/>
    </source>
</evidence>
<organism evidence="5 6">
    <name type="scientific">Dyella acidiphila</name>
    <dbReference type="NCBI Taxonomy" id="2775866"/>
    <lineage>
        <taxon>Bacteria</taxon>
        <taxon>Pseudomonadati</taxon>
        <taxon>Pseudomonadota</taxon>
        <taxon>Gammaproteobacteria</taxon>
        <taxon>Lysobacterales</taxon>
        <taxon>Rhodanobacteraceae</taxon>
        <taxon>Dyella</taxon>
    </lineage>
</organism>
<comment type="caution">
    <text evidence="5">The sequence shown here is derived from an EMBL/GenBank/DDBJ whole genome shotgun (WGS) entry which is preliminary data.</text>
</comment>
<dbReference type="Proteomes" id="UP000651010">
    <property type="component" value="Unassembled WGS sequence"/>
</dbReference>
<dbReference type="InterPro" id="IPR009057">
    <property type="entry name" value="Homeodomain-like_sf"/>
</dbReference>
<evidence type="ECO:0000256" key="2">
    <source>
        <dbReference type="ARBA" id="ARBA00023125"/>
    </source>
</evidence>
<dbReference type="SUPFAM" id="SSF46689">
    <property type="entry name" value="Homeodomain-like"/>
    <property type="match status" value="2"/>
</dbReference>
<reference evidence="5 6" key="1">
    <citation type="submission" date="2020-09" db="EMBL/GenBank/DDBJ databases">
        <title>Dyella sp. 7MK23 isolated from forest soil.</title>
        <authorList>
            <person name="Fu J."/>
        </authorList>
    </citation>
    <scope>NUCLEOTIDE SEQUENCE [LARGE SCALE GENOMIC DNA]</scope>
    <source>
        <strain evidence="5 6">7MK23</strain>
    </source>
</reference>
<evidence type="ECO:0000313" key="5">
    <source>
        <dbReference type="EMBL" id="MBE1160415.1"/>
    </source>
</evidence>
<sequence>MDPLSDLLSLLKPDRYRTAAFDAGGEWAVRYDDQVGRIKCYAVTRGGCWLAVDGVAPVRLSAGDCFVLPSGRSFTLASDLGVTPISVRQVHAGLRYGGVVVHQGGGDVYLVGARFDLTGRQSRVLLHSLPPILLIEETADQAALRWVIERLMDEMREERLGSNLAAHHLAHMMLVQALRLCLIAPPHDGIGWFFALADPQIGAAIGAMHADPARRWTLHELATQAGMSRSIFAQRFRDKVGEAPIAYLTHWRMRLAAERLMTGEDTLAHIAQSFGYESENAFNTAFKRVMGCSPRRYARAETAIA</sequence>
<name>A0ABR9G8Q5_9GAMM</name>
<keyword evidence="6" id="KW-1185">Reference proteome</keyword>
<keyword evidence="1" id="KW-0805">Transcription regulation</keyword>
<dbReference type="InterPro" id="IPR032783">
    <property type="entry name" value="AraC_lig"/>
</dbReference>
<dbReference type="Pfam" id="PF12833">
    <property type="entry name" value="HTH_18"/>
    <property type="match status" value="1"/>
</dbReference>
<dbReference type="EMBL" id="JACZZA010000004">
    <property type="protein sequence ID" value="MBE1160415.1"/>
    <property type="molecule type" value="Genomic_DNA"/>
</dbReference>
<feature type="domain" description="HTH araC/xylS-type" evidence="4">
    <location>
        <begin position="202"/>
        <end position="300"/>
    </location>
</feature>
<dbReference type="InterPro" id="IPR018060">
    <property type="entry name" value="HTH_AraC"/>
</dbReference>
<keyword evidence="3" id="KW-0804">Transcription</keyword>
<protein>
    <submittedName>
        <fullName evidence="5">AraC family transcriptional regulator</fullName>
    </submittedName>
</protein>
<evidence type="ECO:0000256" key="3">
    <source>
        <dbReference type="ARBA" id="ARBA00023163"/>
    </source>
</evidence>
<proteinExistence type="predicted"/>